<keyword evidence="3" id="KW-1185">Reference proteome</keyword>
<dbReference type="VEuPathDB" id="FungiDB:BO78DRAFT_424812"/>
<dbReference type="Proteomes" id="UP000248423">
    <property type="component" value="Unassembled WGS sequence"/>
</dbReference>
<sequence>MSSKPSSSKSAGSKDAQQQQQKPHLSANFAHPQSHQIDYDHEVYLHLMAGGDEKNKTKTPNQVYRENLVRRHTTRALDPAVVDPRGQRDPSPLDLEWAESQRARDRIVGG</sequence>
<evidence type="ECO:0000313" key="3">
    <source>
        <dbReference type="Proteomes" id="UP000248423"/>
    </source>
</evidence>
<name>A0A319EPQ7_ASPSB</name>
<organism evidence="2 3">
    <name type="scientific">Aspergillus sclerotiicarbonarius (strain CBS 121057 / IBT 28362)</name>
    <dbReference type="NCBI Taxonomy" id="1448318"/>
    <lineage>
        <taxon>Eukaryota</taxon>
        <taxon>Fungi</taxon>
        <taxon>Dikarya</taxon>
        <taxon>Ascomycota</taxon>
        <taxon>Pezizomycotina</taxon>
        <taxon>Eurotiomycetes</taxon>
        <taxon>Eurotiomycetidae</taxon>
        <taxon>Eurotiales</taxon>
        <taxon>Aspergillaceae</taxon>
        <taxon>Aspergillus</taxon>
        <taxon>Aspergillus subgen. Circumdati</taxon>
    </lineage>
</organism>
<accession>A0A319EPQ7</accession>
<evidence type="ECO:0000256" key="1">
    <source>
        <dbReference type="SAM" id="MobiDB-lite"/>
    </source>
</evidence>
<proteinExistence type="predicted"/>
<reference evidence="2 3" key="1">
    <citation type="submission" date="2018-02" db="EMBL/GenBank/DDBJ databases">
        <title>The genomes of Aspergillus section Nigri reveals drivers in fungal speciation.</title>
        <authorList>
            <consortium name="DOE Joint Genome Institute"/>
            <person name="Vesth T.C."/>
            <person name="Nybo J."/>
            <person name="Theobald S."/>
            <person name="Brandl J."/>
            <person name="Frisvad J.C."/>
            <person name="Nielsen K.F."/>
            <person name="Lyhne E.K."/>
            <person name="Kogle M.E."/>
            <person name="Kuo A."/>
            <person name="Riley R."/>
            <person name="Clum A."/>
            <person name="Nolan M."/>
            <person name="Lipzen A."/>
            <person name="Salamov A."/>
            <person name="Henrissat B."/>
            <person name="Wiebenga A."/>
            <person name="De vries R.P."/>
            <person name="Grigoriev I.V."/>
            <person name="Mortensen U.H."/>
            <person name="Andersen M.R."/>
            <person name="Baker S.E."/>
        </authorList>
    </citation>
    <scope>NUCLEOTIDE SEQUENCE [LARGE SCALE GENOMIC DNA]</scope>
    <source>
        <strain evidence="2 3">CBS 121057</strain>
    </source>
</reference>
<dbReference type="EMBL" id="KZ826315">
    <property type="protein sequence ID" value="PYI12357.1"/>
    <property type="molecule type" value="Genomic_DNA"/>
</dbReference>
<evidence type="ECO:0000313" key="2">
    <source>
        <dbReference type="EMBL" id="PYI12357.1"/>
    </source>
</evidence>
<protein>
    <submittedName>
        <fullName evidence="2">Uncharacterized protein</fullName>
    </submittedName>
</protein>
<feature type="compositionally biased region" description="Basic and acidic residues" evidence="1">
    <location>
        <begin position="99"/>
        <end position="110"/>
    </location>
</feature>
<gene>
    <name evidence="2" type="ORF">BO78DRAFT_424812</name>
</gene>
<dbReference type="OrthoDB" id="4227359at2759"/>
<dbReference type="AlphaFoldDB" id="A0A319EPQ7"/>
<feature type="region of interest" description="Disordered" evidence="1">
    <location>
        <begin position="1"/>
        <end position="37"/>
    </location>
</feature>
<feature type="region of interest" description="Disordered" evidence="1">
    <location>
        <begin position="67"/>
        <end position="110"/>
    </location>
</feature>
<feature type="compositionally biased region" description="Low complexity" evidence="1">
    <location>
        <begin position="1"/>
        <end position="23"/>
    </location>
</feature>